<evidence type="ECO:0008006" key="2">
    <source>
        <dbReference type="Google" id="ProtNLM"/>
    </source>
</evidence>
<accession>A0A075HZ73</accession>
<name>A0A075HZ73_9ARCH</name>
<reference evidence="1" key="1">
    <citation type="journal article" date="2014" name="Genome Biol. Evol.">
        <title>Pangenome evidence for extensive interdomain horizontal transfer affecting lineage core and shell genes in uncultured planktonic thaumarchaeota and euryarchaeota.</title>
        <authorList>
            <person name="Deschamps P."/>
            <person name="Zivanovic Y."/>
            <person name="Moreira D."/>
            <person name="Rodriguez-Valera F."/>
            <person name="Lopez-Garcia P."/>
        </authorList>
    </citation>
    <scope>NUCLEOTIDE SEQUENCE</scope>
</reference>
<organism evidence="1">
    <name type="scientific">uncultured marine thaumarchaeote SAT1000_06_A02</name>
    <dbReference type="NCBI Taxonomy" id="1456359"/>
    <lineage>
        <taxon>Archaea</taxon>
        <taxon>Nitrososphaerota</taxon>
        <taxon>environmental samples</taxon>
    </lineage>
</organism>
<proteinExistence type="predicted"/>
<dbReference type="Gene3D" id="3.40.50.2000">
    <property type="entry name" value="Glycogen Phosphorylase B"/>
    <property type="match status" value="1"/>
</dbReference>
<protein>
    <recommendedName>
        <fullName evidence="2">Glycosyl transferase</fullName>
    </recommendedName>
</protein>
<dbReference type="AlphaFoldDB" id="A0A075HZ73"/>
<dbReference type="EMBL" id="KF901196">
    <property type="protein sequence ID" value="AIF21686.1"/>
    <property type="molecule type" value="Genomic_DNA"/>
</dbReference>
<evidence type="ECO:0000313" key="1">
    <source>
        <dbReference type="EMBL" id="AIF21686.1"/>
    </source>
</evidence>
<sequence length="46" mass="5005">MKILFISPTFSGAGGIGPHAFRVSEKLSQEGHDIELMDTPHIPIKT</sequence>